<comment type="caution">
    <text evidence="3">The sequence shown here is derived from an EMBL/GenBank/DDBJ whole genome shotgun (WGS) entry which is preliminary data.</text>
</comment>
<feature type="domain" description="DUF4136" evidence="2">
    <location>
        <begin position="27"/>
        <end position="176"/>
    </location>
</feature>
<keyword evidence="4" id="KW-1185">Reference proteome</keyword>
<evidence type="ECO:0000259" key="2">
    <source>
        <dbReference type="Pfam" id="PF13590"/>
    </source>
</evidence>
<protein>
    <submittedName>
        <fullName evidence="3">DUF4136 domain-containing protein</fullName>
    </submittedName>
</protein>
<feature type="chain" id="PRO_5037367575" evidence="1">
    <location>
        <begin position="24"/>
        <end position="183"/>
    </location>
</feature>
<dbReference type="AlphaFoldDB" id="A0A937AFU6"/>
<dbReference type="EMBL" id="JAERQG010000002">
    <property type="protein sequence ID" value="MBL0765719.1"/>
    <property type="molecule type" value="Genomic_DNA"/>
</dbReference>
<dbReference type="Gene3D" id="3.30.160.670">
    <property type="match status" value="1"/>
</dbReference>
<dbReference type="InterPro" id="IPR025411">
    <property type="entry name" value="DUF4136"/>
</dbReference>
<evidence type="ECO:0000256" key="1">
    <source>
        <dbReference type="SAM" id="SignalP"/>
    </source>
</evidence>
<proteinExistence type="predicted"/>
<dbReference type="PROSITE" id="PS51257">
    <property type="entry name" value="PROKAR_LIPOPROTEIN"/>
    <property type="match status" value="1"/>
</dbReference>
<gene>
    <name evidence="3" type="ORF">JKP34_10690</name>
</gene>
<evidence type="ECO:0000313" key="4">
    <source>
        <dbReference type="Proteomes" id="UP000642920"/>
    </source>
</evidence>
<sequence>MKKFYLILTVVVSLSLTSCFSFREYPVEYDYNYLGDFKNYPTFSFISKNQDDLGLSKEIVEATVKNYMEVLGYKYDDDNPTFRINYFYMSDTLSYKGYEQPEMLSFVKIRDDKDKKKEEYKEKKHSMNSGTFVISFIEQENYSMIWQGYTTDLYKEDIQSDPRKTRVAVLSILKNYVYLPDLN</sequence>
<organism evidence="3 4">
    <name type="scientific">Marivirga atlantica</name>
    <dbReference type="NCBI Taxonomy" id="1548457"/>
    <lineage>
        <taxon>Bacteria</taxon>
        <taxon>Pseudomonadati</taxon>
        <taxon>Bacteroidota</taxon>
        <taxon>Cytophagia</taxon>
        <taxon>Cytophagales</taxon>
        <taxon>Marivirgaceae</taxon>
        <taxon>Marivirga</taxon>
    </lineage>
</organism>
<reference evidence="3" key="1">
    <citation type="submission" date="2021-01" db="EMBL/GenBank/DDBJ databases">
        <title>Marivirga sp. nov., isolated from intertidal surface sediments.</title>
        <authorList>
            <person name="Zhang M."/>
        </authorList>
    </citation>
    <scope>NUCLEOTIDE SEQUENCE</scope>
    <source>
        <strain evidence="3">SM1354</strain>
    </source>
</reference>
<dbReference type="RefSeq" id="WP_201920885.1">
    <property type="nucleotide sequence ID" value="NZ_JAERQG010000002.1"/>
</dbReference>
<dbReference type="Proteomes" id="UP000642920">
    <property type="component" value="Unassembled WGS sequence"/>
</dbReference>
<keyword evidence="1" id="KW-0732">Signal</keyword>
<feature type="signal peptide" evidence="1">
    <location>
        <begin position="1"/>
        <end position="23"/>
    </location>
</feature>
<accession>A0A937AFU6</accession>
<dbReference type="Pfam" id="PF13590">
    <property type="entry name" value="DUF4136"/>
    <property type="match status" value="1"/>
</dbReference>
<evidence type="ECO:0000313" key="3">
    <source>
        <dbReference type="EMBL" id="MBL0765719.1"/>
    </source>
</evidence>
<name>A0A937AFU6_9BACT</name>